<dbReference type="InterPro" id="IPR009057">
    <property type="entry name" value="Homeodomain-like_sf"/>
</dbReference>
<keyword evidence="2 4" id="KW-0238">DNA-binding</keyword>
<name>A0A1G6T1K0_9BACI</name>
<proteinExistence type="predicted"/>
<dbReference type="Gene3D" id="1.10.357.10">
    <property type="entry name" value="Tetracycline Repressor, domain 2"/>
    <property type="match status" value="1"/>
</dbReference>
<dbReference type="Proteomes" id="UP000198666">
    <property type="component" value="Unassembled WGS sequence"/>
</dbReference>
<dbReference type="PRINTS" id="PR00455">
    <property type="entry name" value="HTHTETR"/>
</dbReference>
<dbReference type="EMBL" id="FMZB01000008">
    <property type="protein sequence ID" value="SDD22899.1"/>
    <property type="molecule type" value="Genomic_DNA"/>
</dbReference>
<dbReference type="SUPFAM" id="SSF46689">
    <property type="entry name" value="Homeodomain-like"/>
    <property type="match status" value="1"/>
</dbReference>
<evidence type="ECO:0000256" key="1">
    <source>
        <dbReference type="ARBA" id="ARBA00023015"/>
    </source>
</evidence>
<keyword evidence="7" id="KW-1185">Reference proteome</keyword>
<evidence type="ECO:0000256" key="2">
    <source>
        <dbReference type="ARBA" id="ARBA00023125"/>
    </source>
</evidence>
<feature type="DNA-binding region" description="H-T-H motif" evidence="4">
    <location>
        <begin position="24"/>
        <end position="43"/>
    </location>
</feature>
<dbReference type="SUPFAM" id="SSF48498">
    <property type="entry name" value="Tetracyclin repressor-like, C-terminal domain"/>
    <property type="match status" value="1"/>
</dbReference>
<dbReference type="PANTHER" id="PTHR47506:SF6">
    <property type="entry name" value="HTH-TYPE TRANSCRIPTIONAL REPRESSOR NEMR"/>
    <property type="match status" value="1"/>
</dbReference>
<feature type="domain" description="HTH tetR-type" evidence="5">
    <location>
        <begin position="1"/>
        <end position="61"/>
    </location>
</feature>
<reference evidence="7" key="1">
    <citation type="submission" date="2016-10" db="EMBL/GenBank/DDBJ databases">
        <authorList>
            <person name="Varghese N."/>
            <person name="Submissions S."/>
        </authorList>
    </citation>
    <scope>NUCLEOTIDE SEQUENCE [LARGE SCALE GENOMIC DNA]</scope>
    <source>
        <strain evidence="7">DSM 21620</strain>
    </source>
</reference>
<accession>A0A1G6T1K0</accession>
<dbReference type="Pfam" id="PF00440">
    <property type="entry name" value="TetR_N"/>
    <property type="match status" value="1"/>
</dbReference>
<dbReference type="InterPro" id="IPR041479">
    <property type="entry name" value="TetR_CgmR_C"/>
</dbReference>
<dbReference type="PROSITE" id="PS50977">
    <property type="entry name" value="HTH_TETR_2"/>
    <property type="match status" value="1"/>
</dbReference>
<protein>
    <submittedName>
        <fullName evidence="6">DNA-binding transcriptional regulator, AcrR family</fullName>
    </submittedName>
</protein>
<evidence type="ECO:0000256" key="3">
    <source>
        <dbReference type="ARBA" id="ARBA00023163"/>
    </source>
</evidence>
<evidence type="ECO:0000256" key="4">
    <source>
        <dbReference type="PROSITE-ProRule" id="PRU00335"/>
    </source>
</evidence>
<dbReference type="STRING" id="361279.SAMN05421663_1086"/>
<dbReference type="OrthoDB" id="9806334at2"/>
<sequence length="176" mass="20237">MNKREHILHTTAQMIMEHGVSRLSLAKVANQAGVSKGGLLHYFKTKDELFYQLNVLAIEEFNSEFERLIKVNPDEKGKYIKAYAQATLNDLESSNGSVNSSFVASFTDSPEIMELWKGAYLEWQQKCKEDDLDWKDVAAIRFVCDGLWFNNLLNINDILPYSKELLQNLIDNLEKE</sequence>
<keyword evidence="3" id="KW-0804">Transcription</keyword>
<dbReference type="Pfam" id="PF17937">
    <property type="entry name" value="TetR_C_28"/>
    <property type="match status" value="1"/>
</dbReference>
<dbReference type="PANTHER" id="PTHR47506">
    <property type="entry name" value="TRANSCRIPTIONAL REGULATORY PROTEIN"/>
    <property type="match status" value="1"/>
</dbReference>
<dbReference type="AlphaFoldDB" id="A0A1G6T1K0"/>
<evidence type="ECO:0000259" key="5">
    <source>
        <dbReference type="PROSITE" id="PS50977"/>
    </source>
</evidence>
<dbReference type="InterPro" id="IPR036271">
    <property type="entry name" value="Tet_transcr_reg_TetR-rel_C_sf"/>
</dbReference>
<keyword evidence="1" id="KW-0805">Transcription regulation</keyword>
<evidence type="ECO:0000313" key="7">
    <source>
        <dbReference type="Proteomes" id="UP000198666"/>
    </source>
</evidence>
<dbReference type="GO" id="GO:0003677">
    <property type="term" value="F:DNA binding"/>
    <property type="evidence" value="ECO:0007669"/>
    <property type="project" value="UniProtKB-UniRule"/>
</dbReference>
<evidence type="ECO:0000313" key="6">
    <source>
        <dbReference type="EMBL" id="SDD22899.1"/>
    </source>
</evidence>
<gene>
    <name evidence="6" type="ORF">SAMN05421663_1086</name>
</gene>
<dbReference type="InterPro" id="IPR001647">
    <property type="entry name" value="HTH_TetR"/>
</dbReference>
<organism evidence="6 7">
    <name type="scientific">Terribacillus halophilus</name>
    <dbReference type="NCBI Taxonomy" id="361279"/>
    <lineage>
        <taxon>Bacteria</taxon>
        <taxon>Bacillati</taxon>
        <taxon>Bacillota</taxon>
        <taxon>Bacilli</taxon>
        <taxon>Bacillales</taxon>
        <taxon>Bacillaceae</taxon>
        <taxon>Terribacillus</taxon>
    </lineage>
</organism>
<dbReference type="RefSeq" id="WP_093727860.1">
    <property type="nucleotide sequence ID" value="NZ_FMZB01000008.1"/>
</dbReference>